<dbReference type="Proteomes" id="UP000799772">
    <property type="component" value="Unassembled WGS sequence"/>
</dbReference>
<dbReference type="PANTHER" id="PTHR35041">
    <property type="entry name" value="MEDIATOR OF RNA POLYMERASE II TRANSCRIPTION SUBUNIT 1"/>
    <property type="match status" value="1"/>
</dbReference>
<dbReference type="OrthoDB" id="5322539at2759"/>
<keyword evidence="1" id="KW-1133">Transmembrane helix</keyword>
<protein>
    <submittedName>
        <fullName evidence="2">Uncharacterized protein</fullName>
    </submittedName>
</protein>
<keyword evidence="1" id="KW-0472">Membrane</keyword>
<dbReference type="EMBL" id="ML978132">
    <property type="protein sequence ID" value="KAF2095130.1"/>
    <property type="molecule type" value="Genomic_DNA"/>
</dbReference>
<feature type="transmembrane region" description="Helical" evidence="1">
    <location>
        <begin position="458"/>
        <end position="480"/>
    </location>
</feature>
<comment type="caution">
    <text evidence="2">The sequence shown here is derived from an EMBL/GenBank/DDBJ whole genome shotgun (WGS) entry which is preliminary data.</text>
</comment>
<accession>A0A9P4I9E2</accession>
<evidence type="ECO:0000313" key="2">
    <source>
        <dbReference type="EMBL" id="KAF2095130.1"/>
    </source>
</evidence>
<keyword evidence="3" id="KW-1185">Reference proteome</keyword>
<gene>
    <name evidence="2" type="ORF">NA57DRAFT_79617</name>
</gene>
<dbReference type="AlphaFoldDB" id="A0A9P4I9E2"/>
<keyword evidence="1" id="KW-0812">Transmembrane</keyword>
<evidence type="ECO:0000313" key="3">
    <source>
        <dbReference type="Proteomes" id="UP000799772"/>
    </source>
</evidence>
<organism evidence="2 3">
    <name type="scientific">Rhizodiscina lignyota</name>
    <dbReference type="NCBI Taxonomy" id="1504668"/>
    <lineage>
        <taxon>Eukaryota</taxon>
        <taxon>Fungi</taxon>
        <taxon>Dikarya</taxon>
        <taxon>Ascomycota</taxon>
        <taxon>Pezizomycotina</taxon>
        <taxon>Dothideomycetes</taxon>
        <taxon>Pleosporomycetidae</taxon>
        <taxon>Aulographales</taxon>
        <taxon>Rhizodiscinaceae</taxon>
        <taxon>Rhizodiscina</taxon>
    </lineage>
</organism>
<sequence>MANAIGILLQISLGSAFTKYLWRLVRLAYYRTAFLDDLFSMRSNPLALFRVLAKRKAVILILLSLFLWTISVAVSFPPGAVTVEQATQKSEAAVPSFGIFDLNNATYDSITGQSLSSYHITNTTQLHPEIGVLFPSYEFPCDPKENCPLLTTPSITGLAQVTMLTGKRTLTSSTCGANCFYNLHFKGPYFQCSSLSRNMTKSVNMTAIVNNTTPYTSVWKNTASSLYTSLDFTILQAHTVTETSPLPGERLGELNVTQTEISCLPSIADYDVLNTYENNVQSLKYETKNVQPLDIEPPGVCWPSVTLSEMPPVDGEVFNATCSENTTAQLPFMQNSNIMAVFLAMAAPLAGTVETGLAGVGYVEDTVSNGEFILTSASYPAGLIVANTPLSSSFNAPPAADGEMYSNSPFFVTQDILNEMLANITLSAISLGLWKETTQVTQNLTNTVYVLSRPLNIALPYGLLLGLALPFLGLGLWSLYANRVPAQDGGFFQILVTTSGSEQLHHAAAKSGGLSGATNVPQEVRDLKVRFGEFIEGREKDRVVPMAGFGTRDEVRVIEKGKIYGV</sequence>
<evidence type="ECO:0000256" key="1">
    <source>
        <dbReference type="SAM" id="Phobius"/>
    </source>
</evidence>
<name>A0A9P4I9E2_9PEZI</name>
<proteinExistence type="predicted"/>
<feature type="transmembrane region" description="Helical" evidence="1">
    <location>
        <begin position="57"/>
        <end position="76"/>
    </location>
</feature>
<dbReference type="PANTHER" id="PTHR35041:SF6">
    <property type="entry name" value="FORMYLMETHIONINE DEFORMYLASE-LIKE PROTEIN-RELATED"/>
    <property type="match status" value="1"/>
</dbReference>
<reference evidence="2" key="1">
    <citation type="journal article" date="2020" name="Stud. Mycol.">
        <title>101 Dothideomycetes genomes: a test case for predicting lifestyles and emergence of pathogens.</title>
        <authorList>
            <person name="Haridas S."/>
            <person name="Albert R."/>
            <person name="Binder M."/>
            <person name="Bloem J."/>
            <person name="Labutti K."/>
            <person name="Salamov A."/>
            <person name="Andreopoulos B."/>
            <person name="Baker S."/>
            <person name="Barry K."/>
            <person name="Bills G."/>
            <person name="Bluhm B."/>
            <person name="Cannon C."/>
            <person name="Castanera R."/>
            <person name="Culley D."/>
            <person name="Daum C."/>
            <person name="Ezra D."/>
            <person name="Gonzalez J."/>
            <person name="Henrissat B."/>
            <person name="Kuo A."/>
            <person name="Liang C."/>
            <person name="Lipzen A."/>
            <person name="Lutzoni F."/>
            <person name="Magnuson J."/>
            <person name="Mondo S."/>
            <person name="Nolan M."/>
            <person name="Ohm R."/>
            <person name="Pangilinan J."/>
            <person name="Park H.-J."/>
            <person name="Ramirez L."/>
            <person name="Alfaro M."/>
            <person name="Sun H."/>
            <person name="Tritt A."/>
            <person name="Yoshinaga Y."/>
            <person name="Zwiers L.-H."/>
            <person name="Turgeon B."/>
            <person name="Goodwin S."/>
            <person name="Spatafora J."/>
            <person name="Crous P."/>
            <person name="Grigoriev I."/>
        </authorList>
    </citation>
    <scope>NUCLEOTIDE SEQUENCE</scope>
    <source>
        <strain evidence="2">CBS 133067</strain>
    </source>
</reference>